<keyword evidence="1" id="KW-0732">Signal</keyword>
<dbReference type="RefSeq" id="XP_027773900.1">
    <property type="nucleotide sequence ID" value="XM_027918099.1"/>
</dbReference>
<keyword evidence="2" id="KW-1185">Reference proteome</keyword>
<accession>A0ABM1VDT2</accession>
<evidence type="ECO:0000313" key="2">
    <source>
        <dbReference type="Proteomes" id="UP000694930"/>
    </source>
</evidence>
<reference evidence="2" key="1">
    <citation type="journal article" date="2014" name="Nat. Genet.">
        <title>The genome of the stress-tolerant wild tomato species Solanum pennellii.</title>
        <authorList>
            <person name="Bolger A."/>
            <person name="Scossa F."/>
            <person name="Bolger M.E."/>
            <person name="Lanz C."/>
            <person name="Maumus F."/>
            <person name="Tohge T."/>
            <person name="Quesneville H."/>
            <person name="Alseekh S."/>
            <person name="Sorensen I."/>
            <person name="Lichtenstein G."/>
            <person name="Fich E.A."/>
            <person name="Conte M."/>
            <person name="Keller H."/>
            <person name="Schneeberger K."/>
            <person name="Schwacke R."/>
            <person name="Ofner I."/>
            <person name="Vrebalov J."/>
            <person name="Xu Y."/>
            <person name="Osorio S."/>
            <person name="Aflitos S.A."/>
            <person name="Schijlen E."/>
            <person name="Jimenez-Gomez J.M."/>
            <person name="Ryngajllo M."/>
            <person name="Kimura S."/>
            <person name="Kumar R."/>
            <person name="Koenig D."/>
            <person name="Headland L.R."/>
            <person name="Maloof J.N."/>
            <person name="Sinha N."/>
            <person name="van Ham R.C."/>
            <person name="Lankhorst R.K."/>
            <person name="Mao L."/>
            <person name="Vogel A."/>
            <person name="Arsova B."/>
            <person name="Panstruga R."/>
            <person name="Fei Z."/>
            <person name="Rose J.K."/>
            <person name="Zamir D."/>
            <person name="Carrari F."/>
            <person name="Giovannoni J.J."/>
            <person name="Weigel D."/>
            <person name="Usadel B."/>
            <person name="Fernie A.R."/>
        </authorList>
    </citation>
    <scope>NUCLEOTIDE SEQUENCE [LARGE SCALE GENOMIC DNA]</scope>
    <source>
        <strain evidence="2">cv. LA0716</strain>
    </source>
</reference>
<protein>
    <submittedName>
        <fullName evidence="3">Uncharacterized protein LOC107021194 isoform X2</fullName>
    </submittedName>
</protein>
<feature type="chain" id="PRO_5045074675" evidence="1">
    <location>
        <begin position="18"/>
        <end position="163"/>
    </location>
</feature>
<dbReference type="GeneID" id="107021194"/>
<reference evidence="3" key="2">
    <citation type="submission" date="2025-08" db="UniProtKB">
        <authorList>
            <consortium name="RefSeq"/>
        </authorList>
    </citation>
    <scope>IDENTIFICATION</scope>
</reference>
<evidence type="ECO:0000256" key="1">
    <source>
        <dbReference type="SAM" id="SignalP"/>
    </source>
</evidence>
<proteinExistence type="predicted"/>
<evidence type="ECO:0000313" key="3">
    <source>
        <dbReference type="RefSeq" id="XP_027773900.1"/>
    </source>
</evidence>
<organism evidence="2 3">
    <name type="scientific">Solanum pennellii</name>
    <name type="common">Tomato</name>
    <name type="synonym">Lycopersicon pennellii</name>
    <dbReference type="NCBI Taxonomy" id="28526"/>
    <lineage>
        <taxon>Eukaryota</taxon>
        <taxon>Viridiplantae</taxon>
        <taxon>Streptophyta</taxon>
        <taxon>Embryophyta</taxon>
        <taxon>Tracheophyta</taxon>
        <taxon>Spermatophyta</taxon>
        <taxon>Magnoliopsida</taxon>
        <taxon>eudicotyledons</taxon>
        <taxon>Gunneridae</taxon>
        <taxon>Pentapetalae</taxon>
        <taxon>asterids</taxon>
        <taxon>lamiids</taxon>
        <taxon>Solanales</taxon>
        <taxon>Solanaceae</taxon>
        <taxon>Solanoideae</taxon>
        <taxon>Solaneae</taxon>
        <taxon>Solanum</taxon>
        <taxon>Solanum subgen. Lycopersicon</taxon>
    </lineage>
</organism>
<sequence>MAWPLLTVSGFYCLGLSQLHVNVQLQPITRREIVHPSIHQCILSVDRIRARLPLLNAQTNGDYDSEQLIEDLRVPQQWLQPSKALERFLIDLVKYAESKAQLAYCLLKFMAQELVAFNRNLNGCKLLLTSGWMMNIVQRKQILRLAKLLQIHSTDHYWKIKVT</sequence>
<gene>
    <name evidence="3" type="primary">LOC107021194</name>
</gene>
<feature type="signal peptide" evidence="1">
    <location>
        <begin position="1"/>
        <end position="17"/>
    </location>
</feature>
<name>A0ABM1VDT2_SOLPN</name>
<dbReference type="Proteomes" id="UP000694930">
    <property type="component" value="Chromosome 6"/>
</dbReference>